<dbReference type="EMBL" id="PGVD01000074">
    <property type="protein sequence ID" value="PLR90034.1"/>
    <property type="molecule type" value="Genomic_DNA"/>
</dbReference>
<proteinExistence type="predicted"/>
<keyword evidence="4" id="KW-1185">Reference proteome</keyword>
<name>A0A2N5GJK9_9BACI</name>
<reference evidence="1 3" key="1">
    <citation type="submission" date="2017-11" db="EMBL/GenBank/DDBJ databases">
        <title>Comparitive Functional Genomics of Dry Heat Resistant strains isolated from the Viking Spacecraft.</title>
        <authorList>
            <person name="Seuylemezian A."/>
            <person name="Cooper K."/>
            <person name="Vaishampayan P."/>
        </authorList>
    </citation>
    <scope>NUCLEOTIDE SEQUENCE [LARGE SCALE GENOMIC DNA]</scope>
    <source>
        <strain evidence="1 3">M4.6</strain>
    </source>
</reference>
<dbReference type="Proteomes" id="UP000235114">
    <property type="component" value="Unassembled WGS sequence"/>
</dbReference>
<accession>A0A2N5GJK9</accession>
<dbReference type="AlphaFoldDB" id="A0A2N5GJK9"/>
<dbReference type="OrthoDB" id="3261089at2"/>
<organism evidence="1 3">
    <name type="scientific">Bacillus canaveralius</name>
    <dbReference type="NCBI Taxonomy" id="1403243"/>
    <lineage>
        <taxon>Bacteria</taxon>
        <taxon>Bacillati</taxon>
        <taxon>Bacillota</taxon>
        <taxon>Bacilli</taxon>
        <taxon>Bacillales</taxon>
        <taxon>Bacillaceae</taxon>
        <taxon>Bacillus</taxon>
    </lineage>
</organism>
<dbReference type="Proteomes" id="UP000234951">
    <property type="component" value="Unassembled WGS sequence"/>
</dbReference>
<protein>
    <submittedName>
        <fullName evidence="1">Uncharacterized protein</fullName>
    </submittedName>
</protein>
<reference evidence="2 4" key="2">
    <citation type="submission" date="2017-12" db="EMBL/GenBank/DDBJ databases">
        <title>Comparative Functional Genomics of Dry Heat Resistant strains isolated from the Viking Spacecraft.</title>
        <authorList>
            <person name="Seuylemezian A."/>
            <person name="Cooper K."/>
            <person name="Vaishampayan P."/>
        </authorList>
    </citation>
    <scope>NUCLEOTIDE SEQUENCE [LARGE SCALE GENOMIC DNA]</scope>
    <source>
        <strain evidence="2 4">ATCC 29669</strain>
    </source>
</reference>
<gene>
    <name evidence="1" type="ORF">CU635_15205</name>
    <name evidence="2" type="ORF">CVD25_20320</name>
</gene>
<comment type="caution">
    <text evidence="1">The sequence shown here is derived from an EMBL/GenBank/DDBJ whole genome shotgun (WGS) entry which is preliminary data.</text>
</comment>
<evidence type="ECO:0000313" key="2">
    <source>
        <dbReference type="EMBL" id="PLR90034.1"/>
    </source>
</evidence>
<evidence type="ECO:0000313" key="1">
    <source>
        <dbReference type="EMBL" id="PLR81427.1"/>
    </source>
</evidence>
<evidence type="ECO:0000313" key="3">
    <source>
        <dbReference type="Proteomes" id="UP000234951"/>
    </source>
</evidence>
<sequence length="85" mass="9715">MHHVKQKHPAGHIIESYDKYTAPSIALQRAEHRAIPTLKGTYNGTARDLLAKDVWNLRNYTNAPNSAIKELIGLNKEMYPNAYKR</sequence>
<evidence type="ECO:0000313" key="4">
    <source>
        <dbReference type="Proteomes" id="UP000235114"/>
    </source>
</evidence>
<dbReference type="EMBL" id="PGVA01000035">
    <property type="protein sequence ID" value="PLR81427.1"/>
    <property type="molecule type" value="Genomic_DNA"/>
</dbReference>